<feature type="compositionally biased region" description="Acidic residues" evidence="1">
    <location>
        <begin position="107"/>
        <end position="121"/>
    </location>
</feature>
<feature type="compositionally biased region" description="Basic and acidic residues" evidence="1">
    <location>
        <begin position="25"/>
        <end position="37"/>
    </location>
</feature>
<evidence type="ECO:0000256" key="1">
    <source>
        <dbReference type="SAM" id="MobiDB-lite"/>
    </source>
</evidence>
<name>A0A645G218_9ZZZZ</name>
<accession>A0A645G218</accession>
<feature type="compositionally biased region" description="Basic and acidic residues" evidence="1">
    <location>
        <begin position="95"/>
        <end position="106"/>
    </location>
</feature>
<comment type="caution">
    <text evidence="2">The sequence shown here is derived from an EMBL/GenBank/DDBJ whole genome shotgun (WGS) entry which is preliminary data.</text>
</comment>
<gene>
    <name evidence="2" type="ORF">SDC9_168250</name>
</gene>
<dbReference type="EMBL" id="VSSQ01068730">
    <property type="protein sequence ID" value="MPN20871.1"/>
    <property type="molecule type" value="Genomic_DNA"/>
</dbReference>
<reference evidence="2" key="1">
    <citation type="submission" date="2019-08" db="EMBL/GenBank/DDBJ databases">
        <authorList>
            <person name="Kucharzyk K."/>
            <person name="Murdoch R.W."/>
            <person name="Higgins S."/>
            <person name="Loffler F."/>
        </authorList>
    </citation>
    <scope>NUCLEOTIDE SEQUENCE</scope>
</reference>
<feature type="compositionally biased region" description="Basic and acidic residues" evidence="1">
    <location>
        <begin position="44"/>
        <end position="55"/>
    </location>
</feature>
<sequence length="121" mass="12985">MGGDIGLQGAAGRVGDAVEQEVQQDEPRHEVGVAKEARHCKHDARHDLAENHDPFAPHAVGQLAADEGAGHISQSGQRHERPGCAIGKTEALGEQQHKEREDKAPDPIDDGSDEQDVDCCR</sequence>
<evidence type="ECO:0000313" key="2">
    <source>
        <dbReference type="EMBL" id="MPN20871.1"/>
    </source>
</evidence>
<protein>
    <submittedName>
        <fullName evidence="2">Uncharacterized protein</fullName>
    </submittedName>
</protein>
<organism evidence="2">
    <name type="scientific">bioreactor metagenome</name>
    <dbReference type="NCBI Taxonomy" id="1076179"/>
    <lineage>
        <taxon>unclassified sequences</taxon>
        <taxon>metagenomes</taxon>
        <taxon>ecological metagenomes</taxon>
    </lineage>
</organism>
<feature type="region of interest" description="Disordered" evidence="1">
    <location>
        <begin position="1"/>
        <end position="121"/>
    </location>
</feature>
<dbReference type="AlphaFoldDB" id="A0A645G218"/>
<proteinExistence type="predicted"/>